<protein>
    <recommendedName>
        <fullName evidence="4">Venom protein</fullName>
    </recommendedName>
</protein>
<keyword evidence="3" id="KW-1185">Reference proteome</keyword>
<sequence>MIKIIFLFLMVFTIYQSNKVLAADEVVTVDQIVKFLDKYQNDIEKAVKKISSNKKIEKPTMLKYYFKRIFAKNRDIYQRISTTEYLLAERQSDFFSYLRRTLPDFPTNKTSKMIIDIFKIHHNFQQYREFDEKTDTEKSIKTYVNKNIDKVIPKKLNNLHEHILKSRAGPNLLDRIIEEIDNLPEERCDDKGSLQDKFYNFYIACILTDLLATTTMIDSYGVQELIKSGSGNKKKLKNIIAESKKRITEYANKFTSSLAQIPINYRNCDPYGDKKHERGVTYLEMAGLYQNILMYSRWLGRDKCPSCEDVDLANGTTNEICYLQIDTYTPWDKNGVPENFESCTTPRNCYGRIHSCKTIWTAEYCMLKNDARRYKWVKDAYYSDADNTYGDKGTGCSDGLYIRKEYERESFTRCPFCWCQCDDVSPKSKLAVNTISLLPAMSSIAKNKVVTGARMIIKDNIFNIQVAEGVIGPNYIVQAFTDEWVRLPSIVNDVQESLDNGGQGKLKQNTDYVLWDPKKNAINMDEMTIEYGRVVTEGKRRIFIKKKLIKQAMEIISNEINTPAPIFPSKPSEYFHSFCDDKFEPDIENTTILFQKQEKYPLYKGRHQTLYTEKFINGYLKTPAIVANVNEPFRKNCNFTTPINDTLNN</sequence>
<dbReference type="PANTHER" id="PTHR47890">
    <property type="entry name" value="LD24308P"/>
    <property type="match status" value="1"/>
</dbReference>
<dbReference type="AlphaFoldDB" id="A0A835CKM8"/>
<name>A0A835CKM8_APHGI</name>
<dbReference type="PANTHER" id="PTHR47890:SF1">
    <property type="entry name" value="LD24308P"/>
    <property type="match status" value="1"/>
</dbReference>
<dbReference type="OrthoDB" id="7701005at2759"/>
<evidence type="ECO:0000313" key="2">
    <source>
        <dbReference type="EMBL" id="KAF7987362.1"/>
    </source>
</evidence>
<evidence type="ECO:0008006" key="4">
    <source>
        <dbReference type="Google" id="ProtNLM"/>
    </source>
</evidence>
<comment type="caution">
    <text evidence="2">The sequence shown here is derived from an EMBL/GenBank/DDBJ whole genome shotgun (WGS) entry which is preliminary data.</text>
</comment>
<evidence type="ECO:0000313" key="3">
    <source>
        <dbReference type="Proteomes" id="UP000639338"/>
    </source>
</evidence>
<feature type="chain" id="PRO_5033032762" description="Venom protein" evidence="1">
    <location>
        <begin position="23"/>
        <end position="649"/>
    </location>
</feature>
<organism evidence="2 3">
    <name type="scientific">Aphidius gifuensis</name>
    <name type="common">Parasitoid wasp</name>
    <dbReference type="NCBI Taxonomy" id="684658"/>
    <lineage>
        <taxon>Eukaryota</taxon>
        <taxon>Metazoa</taxon>
        <taxon>Ecdysozoa</taxon>
        <taxon>Arthropoda</taxon>
        <taxon>Hexapoda</taxon>
        <taxon>Insecta</taxon>
        <taxon>Pterygota</taxon>
        <taxon>Neoptera</taxon>
        <taxon>Endopterygota</taxon>
        <taxon>Hymenoptera</taxon>
        <taxon>Apocrita</taxon>
        <taxon>Ichneumonoidea</taxon>
        <taxon>Braconidae</taxon>
        <taxon>Aphidiinae</taxon>
        <taxon>Aphidius</taxon>
    </lineage>
</organism>
<dbReference type="InterPro" id="IPR032062">
    <property type="entry name" value="DUF4803"/>
</dbReference>
<accession>A0A835CKM8</accession>
<keyword evidence="1" id="KW-0732">Signal</keyword>
<proteinExistence type="predicted"/>
<gene>
    <name evidence="2" type="ORF">HCN44_003124</name>
</gene>
<evidence type="ECO:0000256" key="1">
    <source>
        <dbReference type="SAM" id="SignalP"/>
    </source>
</evidence>
<dbReference type="EMBL" id="JACMRX010000006">
    <property type="protein sequence ID" value="KAF7987362.1"/>
    <property type="molecule type" value="Genomic_DNA"/>
</dbReference>
<dbReference type="Pfam" id="PF16061">
    <property type="entry name" value="DUF4803"/>
    <property type="match status" value="1"/>
</dbReference>
<feature type="signal peptide" evidence="1">
    <location>
        <begin position="1"/>
        <end position="22"/>
    </location>
</feature>
<reference evidence="2 3" key="1">
    <citation type="submission" date="2020-08" db="EMBL/GenBank/DDBJ databases">
        <title>Aphidius gifuensis genome sequencing and assembly.</title>
        <authorList>
            <person name="Du Z."/>
        </authorList>
    </citation>
    <scope>NUCLEOTIDE SEQUENCE [LARGE SCALE GENOMIC DNA]</scope>
    <source>
        <strain evidence="2">YNYX2018</strain>
        <tissue evidence="2">Adults</tissue>
    </source>
</reference>
<dbReference type="Proteomes" id="UP000639338">
    <property type="component" value="Unassembled WGS sequence"/>
</dbReference>